<evidence type="ECO:0000256" key="3">
    <source>
        <dbReference type="ARBA" id="ARBA00023315"/>
    </source>
</evidence>
<proteinExistence type="inferred from homology"/>
<accession>A0AA38W5C9</accession>
<keyword evidence="3" id="KW-0012">Acyltransferase</keyword>
<comment type="caution">
    <text evidence="4">The sequence shown here is derived from an EMBL/GenBank/DDBJ whole genome shotgun (WGS) entry which is preliminary data.</text>
</comment>
<protein>
    <submittedName>
        <fullName evidence="4">Uncharacterized protein</fullName>
    </submittedName>
</protein>
<keyword evidence="2" id="KW-0808">Transferase</keyword>
<name>A0AA38W5C9_9ASTR</name>
<dbReference type="GO" id="GO:0016746">
    <property type="term" value="F:acyltransferase activity"/>
    <property type="evidence" value="ECO:0007669"/>
    <property type="project" value="UniProtKB-KW"/>
</dbReference>
<keyword evidence="5" id="KW-1185">Reference proteome</keyword>
<dbReference type="Pfam" id="PF02458">
    <property type="entry name" value="Transferase"/>
    <property type="match status" value="1"/>
</dbReference>
<dbReference type="EMBL" id="JARYMX010000008">
    <property type="protein sequence ID" value="KAJ9538069.1"/>
    <property type="molecule type" value="Genomic_DNA"/>
</dbReference>
<reference evidence="4" key="1">
    <citation type="submission" date="2023-03" db="EMBL/GenBank/DDBJ databases">
        <title>Chromosome-scale reference genome and RAD-based genetic map of yellow starthistle (Centaurea solstitialis) reveal putative structural variation and QTLs associated with invader traits.</title>
        <authorList>
            <person name="Reatini B."/>
            <person name="Cang F.A."/>
            <person name="Jiang Q."/>
            <person name="Mckibben M.T.W."/>
            <person name="Barker M.S."/>
            <person name="Rieseberg L.H."/>
            <person name="Dlugosch K.M."/>
        </authorList>
    </citation>
    <scope>NUCLEOTIDE SEQUENCE</scope>
    <source>
        <strain evidence="4">CAN-66</strain>
        <tissue evidence="4">Leaf</tissue>
    </source>
</reference>
<organism evidence="4 5">
    <name type="scientific">Centaurea solstitialis</name>
    <name type="common">yellow star-thistle</name>
    <dbReference type="NCBI Taxonomy" id="347529"/>
    <lineage>
        <taxon>Eukaryota</taxon>
        <taxon>Viridiplantae</taxon>
        <taxon>Streptophyta</taxon>
        <taxon>Embryophyta</taxon>
        <taxon>Tracheophyta</taxon>
        <taxon>Spermatophyta</taxon>
        <taxon>Magnoliopsida</taxon>
        <taxon>eudicotyledons</taxon>
        <taxon>Gunneridae</taxon>
        <taxon>Pentapetalae</taxon>
        <taxon>asterids</taxon>
        <taxon>campanulids</taxon>
        <taxon>Asterales</taxon>
        <taxon>Asteraceae</taxon>
        <taxon>Carduoideae</taxon>
        <taxon>Cardueae</taxon>
        <taxon>Centaureinae</taxon>
        <taxon>Centaurea</taxon>
    </lineage>
</organism>
<dbReference type="PANTHER" id="PTHR31623">
    <property type="entry name" value="F21J9.9"/>
    <property type="match status" value="1"/>
</dbReference>
<evidence type="ECO:0000256" key="1">
    <source>
        <dbReference type="ARBA" id="ARBA00009861"/>
    </source>
</evidence>
<evidence type="ECO:0000313" key="4">
    <source>
        <dbReference type="EMBL" id="KAJ9538069.1"/>
    </source>
</evidence>
<dbReference type="PANTHER" id="PTHR31623:SF83">
    <property type="entry name" value="ACETYL-COA-BENZYLALCOHOL ACETYLTRANSFERASE-LIKE"/>
    <property type="match status" value="1"/>
</dbReference>
<dbReference type="Proteomes" id="UP001172457">
    <property type="component" value="Chromosome 8"/>
</dbReference>
<dbReference type="AlphaFoldDB" id="A0AA38W5C9"/>
<dbReference type="InterPro" id="IPR023213">
    <property type="entry name" value="CAT-like_dom_sf"/>
</dbReference>
<dbReference type="Gene3D" id="3.30.559.10">
    <property type="entry name" value="Chloramphenicol acetyltransferase-like domain"/>
    <property type="match status" value="2"/>
</dbReference>
<comment type="similarity">
    <text evidence="1">Belongs to the plant acyltransferase family.</text>
</comment>
<evidence type="ECO:0000313" key="5">
    <source>
        <dbReference type="Proteomes" id="UP001172457"/>
    </source>
</evidence>
<evidence type="ECO:0000256" key="2">
    <source>
        <dbReference type="ARBA" id="ARBA00022679"/>
    </source>
</evidence>
<sequence length="618" mass="69137">MATWKTQNHIRRSQLLITMNPRSPSASNGIRSFATLLICRYRVNSESGYHHIGGGHRLPKFKHGIGSSMHQGLSIASGNSMKRPESKMVKLVLGSMLPLMFSFWKQRWDNMLKLEAKVEEVVKEAEEVAEVVEKVASTTEKLSAEVAEKLQNGQLKEAALMVEHVSSVAAKDAHMTQDFIHKVGDLKQDLTDLETMVEPSMEIKIRSIQSIKPSKPTPESLRNYKLSLLDQLASSSYINLILYYKPTGEVSIFDRLTQLVKSLSEVLTLFYPLAGRITEDGLTVDCSDQGVKYLEWIQNLKIFTIKIDHINQLIGAPDEVTTTLVIQVNIFDCGGFVIGVSAAHKVTDASNLVRFINEWASINNKGYGNGAFRPSFDNMASLFPPREISSSEHSLVPSDPEAIIFTKRFEFTGKTISKLRAKAGSTKRKHSRVTLVASLIWKALIDIDQVKSGSFRDCLLAPAINLRGKAGSPISESSFGNVWTPYPIRFLQSKTESKFVDLVNLIEDTTRDIIMWVQKASSEEICTQAMACYAEVAEEVKQNKFSIFTSWCRFPIYEANFGWGKPTWASDAGSSIEIITLMDDRHGDGIIAWVSLNEKDMCAFEQDEDLLALPPKYF</sequence>
<gene>
    <name evidence="4" type="ORF">OSB04_030802</name>
</gene>